<evidence type="ECO:0000256" key="7">
    <source>
        <dbReference type="ARBA" id="ARBA00022801"/>
    </source>
</evidence>
<evidence type="ECO:0000259" key="8">
    <source>
        <dbReference type="SMART" id="SM00095"/>
    </source>
</evidence>
<evidence type="ECO:0000256" key="1">
    <source>
        <dbReference type="ARBA" id="ARBA00001043"/>
    </source>
</evidence>
<dbReference type="EC" id="3.5.2.17" evidence="5"/>
<comment type="catalytic activity">
    <reaction evidence="1">
        <text>5-hydroxyisourate + H2O = 5-hydroxy-2-oxo-4-ureido-2,5-dihydro-1H-imidazole-5-carboxylate + H(+)</text>
        <dbReference type="Rhea" id="RHEA:23736"/>
        <dbReference type="ChEBI" id="CHEBI:15377"/>
        <dbReference type="ChEBI" id="CHEBI:15378"/>
        <dbReference type="ChEBI" id="CHEBI:18072"/>
        <dbReference type="ChEBI" id="CHEBI:58639"/>
        <dbReference type="EC" id="3.5.2.17"/>
    </reaction>
</comment>
<accession>A0A381VT13</accession>
<dbReference type="InterPro" id="IPR023416">
    <property type="entry name" value="Transthyretin/HIU_hydrolase_d"/>
</dbReference>
<dbReference type="Gene3D" id="2.60.40.180">
    <property type="entry name" value="Transthyretin/hydroxyisourate hydrolase domain"/>
    <property type="match status" value="1"/>
</dbReference>
<dbReference type="InterPro" id="IPR000895">
    <property type="entry name" value="Transthyretin/HIU_hydrolase"/>
</dbReference>
<dbReference type="PRINTS" id="PR00189">
    <property type="entry name" value="TRNSTHYRETIN"/>
</dbReference>
<dbReference type="InterPro" id="IPR036817">
    <property type="entry name" value="Transthyretin/HIU_hydrolase_sf"/>
</dbReference>
<name>A0A381VT13_9ZZZZ</name>
<dbReference type="SMART" id="SM00095">
    <property type="entry name" value="TR_THY"/>
    <property type="match status" value="1"/>
</dbReference>
<evidence type="ECO:0000256" key="6">
    <source>
        <dbReference type="ARBA" id="ARBA00022631"/>
    </source>
</evidence>
<keyword evidence="7" id="KW-0378">Hydrolase</keyword>
<organism evidence="9">
    <name type="scientific">marine metagenome</name>
    <dbReference type="NCBI Taxonomy" id="408172"/>
    <lineage>
        <taxon>unclassified sequences</taxon>
        <taxon>metagenomes</taxon>
        <taxon>ecological metagenomes</taxon>
    </lineage>
</organism>
<protein>
    <recommendedName>
        <fullName evidence="5">hydroxyisourate hydrolase</fullName>
        <ecNumber evidence="5">3.5.2.17</ecNumber>
    </recommendedName>
</protein>
<evidence type="ECO:0000256" key="4">
    <source>
        <dbReference type="ARBA" id="ARBA00011881"/>
    </source>
</evidence>
<evidence type="ECO:0000256" key="3">
    <source>
        <dbReference type="ARBA" id="ARBA00009850"/>
    </source>
</evidence>
<sequence>MDLVQGTPANNIPATLEILTRSDSWEIVGTGRTNDDGRINNLLGESDSISSGTYRLTFDVTSYFESQQSDSFYSSIPIIFNITNTSRHYHIPLLLSRFGYSTYRGS</sequence>
<evidence type="ECO:0000256" key="5">
    <source>
        <dbReference type="ARBA" id="ARBA00012609"/>
    </source>
</evidence>
<comment type="subunit">
    <text evidence="4">Homotetramer.</text>
</comment>
<reference evidence="9" key="1">
    <citation type="submission" date="2018-05" db="EMBL/GenBank/DDBJ databases">
        <authorList>
            <person name="Lanie J.A."/>
            <person name="Ng W.-L."/>
            <person name="Kazmierczak K.M."/>
            <person name="Andrzejewski T.M."/>
            <person name="Davidsen T.M."/>
            <person name="Wayne K.J."/>
            <person name="Tettelin H."/>
            <person name="Glass J.I."/>
            <person name="Rusch D."/>
            <person name="Podicherti R."/>
            <person name="Tsui H.-C.T."/>
            <person name="Winkler M.E."/>
        </authorList>
    </citation>
    <scope>NUCLEOTIDE SEQUENCE</scope>
</reference>
<dbReference type="EMBL" id="UINC01009525">
    <property type="protein sequence ID" value="SVA42703.1"/>
    <property type="molecule type" value="Genomic_DNA"/>
</dbReference>
<gene>
    <name evidence="9" type="ORF">METZ01_LOCUS95557</name>
</gene>
<dbReference type="SUPFAM" id="SSF49472">
    <property type="entry name" value="Transthyretin (synonym: prealbumin)"/>
    <property type="match status" value="1"/>
</dbReference>
<dbReference type="NCBIfam" id="TIGR02962">
    <property type="entry name" value="hdxy_isourate"/>
    <property type="match status" value="1"/>
</dbReference>
<dbReference type="InterPro" id="IPR014306">
    <property type="entry name" value="Hydroxyisourate_hydrolase"/>
</dbReference>
<dbReference type="GO" id="GO:0006144">
    <property type="term" value="P:purine nucleobase metabolic process"/>
    <property type="evidence" value="ECO:0007669"/>
    <property type="project" value="UniProtKB-KW"/>
</dbReference>
<dbReference type="CDD" id="cd05822">
    <property type="entry name" value="TLP_HIUase"/>
    <property type="match status" value="1"/>
</dbReference>
<feature type="domain" description="Transthyretin/hydroxyisourate hydrolase" evidence="8">
    <location>
        <begin position="1"/>
        <end position="105"/>
    </location>
</feature>
<dbReference type="Pfam" id="PF00576">
    <property type="entry name" value="Transthyretin"/>
    <property type="match status" value="1"/>
</dbReference>
<comment type="function">
    <text evidence="2">Catalyzes the hydrolysis of 5-hydroxyisourate (HIU) to 2-oxo-4-hydroxy-4-carboxy-5-ureidoimidazoline (OHCU).</text>
</comment>
<evidence type="ECO:0000256" key="2">
    <source>
        <dbReference type="ARBA" id="ARBA00002704"/>
    </source>
</evidence>
<keyword evidence="6" id="KW-0659">Purine metabolism</keyword>
<dbReference type="PANTHER" id="PTHR10395">
    <property type="entry name" value="URICASE AND TRANSTHYRETIN-RELATED"/>
    <property type="match status" value="1"/>
</dbReference>
<proteinExistence type="inferred from homology"/>
<dbReference type="GO" id="GO:0033971">
    <property type="term" value="F:hydroxyisourate hydrolase activity"/>
    <property type="evidence" value="ECO:0007669"/>
    <property type="project" value="UniProtKB-EC"/>
</dbReference>
<evidence type="ECO:0000313" key="9">
    <source>
        <dbReference type="EMBL" id="SVA42703.1"/>
    </source>
</evidence>
<dbReference type="AlphaFoldDB" id="A0A381VT13"/>
<dbReference type="PANTHER" id="PTHR10395:SF7">
    <property type="entry name" value="5-HYDROXYISOURATE HYDROLASE"/>
    <property type="match status" value="1"/>
</dbReference>
<comment type="similarity">
    <text evidence="3">Belongs to the transthyretin family. 5-hydroxyisourate hydrolase subfamily.</text>
</comment>